<evidence type="ECO:0000313" key="2">
    <source>
        <dbReference type="EMBL" id="GAA5003793.1"/>
    </source>
</evidence>
<dbReference type="Gene3D" id="3.40.190.10">
    <property type="entry name" value="Periplasmic binding protein-like II"/>
    <property type="match status" value="2"/>
</dbReference>
<gene>
    <name evidence="2" type="ORF">GCM10023257_56020</name>
</gene>
<dbReference type="PROSITE" id="PS51257">
    <property type="entry name" value="PROKAR_LIPOPROTEIN"/>
    <property type="match status" value="1"/>
</dbReference>
<organism evidence="2 3">
    <name type="scientific">Streptomyces hyderabadensis</name>
    <dbReference type="NCBI Taxonomy" id="598549"/>
    <lineage>
        <taxon>Bacteria</taxon>
        <taxon>Bacillati</taxon>
        <taxon>Actinomycetota</taxon>
        <taxon>Actinomycetes</taxon>
        <taxon>Kitasatosporales</taxon>
        <taxon>Streptomycetaceae</taxon>
        <taxon>Streptomyces</taxon>
    </lineage>
</organism>
<dbReference type="PANTHER" id="PTHR30006">
    <property type="entry name" value="THIAMINE-BINDING PERIPLASMIC PROTEIN-RELATED"/>
    <property type="match status" value="1"/>
</dbReference>
<dbReference type="InterPro" id="IPR006311">
    <property type="entry name" value="TAT_signal"/>
</dbReference>
<name>A0ABP9IQ42_9ACTN</name>
<comment type="caution">
    <text evidence="2">The sequence shown here is derived from an EMBL/GenBank/DDBJ whole genome shotgun (WGS) entry which is preliminary data.</text>
</comment>
<keyword evidence="3" id="KW-1185">Reference proteome</keyword>
<proteinExistence type="predicted"/>
<dbReference type="EMBL" id="BAABIV010000028">
    <property type="protein sequence ID" value="GAA5003793.1"/>
    <property type="molecule type" value="Genomic_DNA"/>
</dbReference>
<evidence type="ECO:0000313" key="3">
    <source>
        <dbReference type="Proteomes" id="UP001500610"/>
    </source>
</evidence>
<accession>A0ABP9IQ42</accession>
<evidence type="ECO:0008006" key="4">
    <source>
        <dbReference type="Google" id="ProtNLM"/>
    </source>
</evidence>
<dbReference type="PROSITE" id="PS51318">
    <property type="entry name" value="TAT"/>
    <property type="match status" value="1"/>
</dbReference>
<dbReference type="Proteomes" id="UP001500610">
    <property type="component" value="Unassembled WGS sequence"/>
</dbReference>
<dbReference type="Pfam" id="PF13343">
    <property type="entry name" value="SBP_bac_6"/>
    <property type="match status" value="1"/>
</dbReference>
<protein>
    <recommendedName>
        <fullName evidence="4">ABC transporter substrate-binding protein</fullName>
    </recommendedName>
</protein>
<evidence type="ECO:0000256" key="1">
    <source>
        <dbReference type="ARBA" id="ARBA00022729"/>
    </source>
</evidence>
<dbReference type="SUPFAM" id="SSF53850">
    <property type="entry name" value="Periplasmic binding protein-like II"/>
    <property type="match status" value="1"/>
</dbReference>
<dbReference type="PANTHER" id="PTHR30006:SF24">
    <property type="entry name" value="SLL0237 PROTEIN"/>
    <property type="match status" value="1"/>
</dbReference>
<reference evidence="3" key="1">
    <citation type="journal article" date="2019" name="Int. J. Syst. Evol. Microbiol.">
        <title>The Global Catalogue of Microorganisms (GCM) 10K type strain sequencing project: providing services to taxonomists for standard genome sequencing and annotation.</title>
        <authorList>
            <consortium name="The Broad Institute Genomics Platform"/>
            <consortium name="The Broad Institute Genome Sequencing Center for Infectious Disease"/>
            <person name="Wu L."/>
            <person name="Ma J."/>
        </authorList>
    </citation>
    <scope>NUCLEOTIDE SEQUENCE [LARGE SCALE GENOMIC DNA]</scope>
    <source>
        <strain evidence="3">JCM 17657</strain>
    </source>
</reference>
<sequence>METNKRGAGISRRAALGLGLGGMTALLTACQTAKSAELPALPRADALSADQRELLSAARREGTVTLYSSNDPSVVDNIVAAMDHYDIKVDFQRLNSAPLAQRYSAEAQAGKVVADVIVTGDPMFADDAGANGWLAGIGSLPALAEWPARFKTDHYPILSVNPYCLGLNTELTDGTPREWTYAVDPKWEGQLVMANPATTGTVNLAAWNLLRERYGDDFLRQVGARKPNLFDSATSAMQQVAAGAGAVFMLSSVVSVQAMKKLGAPVAAVVPADAPTTGIESAACVSAKAPHPNAARFLLNFFMTGPGQKILNPVSSSPADAPGTPALPAKFVRPDYTKAKANKSRLLKLLDA</sequence>
<dbReference type="RefSeq" id="WP_226026902.1">
    <property type="nucleotide sequence ID" value="NZ_BAABIV010000028.1"/>
</dbReference>
<keyword evidence="1" id="KW-0732">Signal</keyword>